<organism evidence="2 3">
    <name type="scientific">Mollisia scopiformis</name>
    <name type="common">Conifer needle endophyte fungus</name>
    <name type="synonym">Phialocephala scopiformis</name>
    <dbReference type="NCBI Taxonomy" id="149040"/>
    <lineage>
        <taxon>Eukaryota</taxon>
        <taxon>Fungi</taxon>
        <taxon>Dikarya</taxon>
        <taxon>Ascomycota</taxon>
        <taxon>Pezizomycotina</taxon>
        <taxon>Leotiomycetes</taxon>
        <taxon>Helotiales</taxon>
        <taxon>Mollisiaceae</taxon>
        <taxon>Mollisia</taxon>
    </lineage>
</organism>
<name>A0A194X416_MOLSC</name>
<dbReference type="RefSeq" id="XP_018069283.1">
    <property type="nucleotide sequence ID" value="XM_018205191.1"/>
</dbReference>
<protein>
    <submittedName>
        <fullName evidence="2">Uncharacterized protein</fullName>
    </submittedName>
</protein>
<feature type="region of interest" description="Disordered" evidence="1">
    <location>
        <begin position="1"/>
        <end position="48"/>
    </location>
</feature>
<sequence length="228" mass="25635">MATTQSSQPVQGDNLQTPKTPSTPYRDDFNLTPNTNTTTSFADSGFFSSPTGDPCHGTGYKDWVLFPSDEGEEDGSFGDGSGFLDTRGFFRDADECVMIDYESDVHHEEEYSQNPTTTASSSLTLDSHAPYSPHTELVKALENHHISSSPPPKSPKLPRSKDSEDEESETSMLQIWQQRSERHELLSYKFEQPPYTSREHLLPVFRQSSRVRKNGAVRPSQRKSVLRN</sequence>
<keyword evidence="3" id="KW-1185">Reference proteome</keyword>
<feature type="compositionally biased region" description="Basic residues" evidence="1">
    <location>
        <begin position="209"/>
        <end position="228"/>
    </location>
</feature>
<feature type="region of interest" description="Disordered" evidence="1">
    <location>
        <begin position="206"/>
        <end position="228"/>
    </location>
</feature>
<feature type="compositionally biased region" description="Polar residues" evidence="1">
    <location>
        <begin position="1"/>
        <end position="23"/>
    </location>
</feature>
<dbReference type="Proteomes" id="UP000070700">
    <property type="component" value="Unassembled WGS sequence"/>
</dbReference>
<dbReference type="EMBL" id="KQ947419">
    <property type="protein sequence ID" value="KUJ14928.1"/>
    <property type="molecule type" value="Genomic_DNA"/>
</dbReference>
<dbReference type="GeneID" id="28814917"/>
<proteinExistence type="predicted"/>
<dbReference type="OrthoDB" id="3558251at2759"/>
<evidence type="ECO:0000313" key="3">
    <source>
        <dbReference type="Proteomes" id="UP000070700"/>
    </source>
</evidence>
<feature type="compositionally biased region" description="Polar residues" evidence="1">
    <location>
        <begin position="31"/>
        <end position="48"/>
    </location>
</feature>
<reference evidence="2 3" key="1">
    <citation type="submission" date="2015-10" db="EMBL/GenBank/DDBJ databases">
        <title>Full genome of DAOMC 229536 Phialocephala scopiformis, a fungal endophyte of spruce producing the potent anti-insectan compound rugulosin.</title>
        <authorList>
            <consortium name="DOE Joint Genome Institute"/>
            <person name="Walker A.K."/>
            <person name="Frasz S.L."/>
            <person name="Seifert K.A."/>
            <person name="Miller J.D."/>
            <person name="Mondo S.J."/>
            <person name="Labutti K."/>
            <person name="Lipzen A."/>
            <person name="Dockter R."/>
            <person name="Kennedy M."/>
            <person name="Grigoriev I.V."/>
            <person name="Spatafora J.W."/>
        </authorList>
    </citation>
    <scope>NUCLEOTIDE SEQUENCE [LARGE SCALE GENOMIC DNA]</scope>
    <source>
        <strain evidence="2 3">CBS 120377</strain>
    </source>
</reference>
<feature type="region of interest" description="Disordered" evidence="1">
    <location>
        <begin position="144"/>
        <end position="174"/>
    </location>
</feature>
<evidence type="ECO:0000313" key="2">
    <source>
        <dbReference type="EMBL" id="KUJ14928.1"/>
    </source>
</evidence>
<dbReference type="KEGG" id="psco:LY89DRAFT_124993"/>
<dbReference type="InParanoid" id="A0A194X416"/>
<dbReference type="AlphaFoldDB" id="A0A194X416"/>
<gene>
    <name evidence="2" type="ORF">LY89DRAFT_124993</name>
</gene>
<evidence type="ECO:0000256" key="1">
    <source>
        <dbReference type="SAM" id="MobiDB-lite"/>
    </source>
</evidence>
<feature type="region of interest" description="Disordered" evidence="1">
    <location>
        <begin position="106"/>
        <end position="130"/>
    </location>
</feature>
<feature type="compositionally biased region" description="Low complexity" evidence="1">
    <location>
        <begin position="116"/>
        <end position="127"/>
    </location>
</feature>
<accession>A0A194X416</accession>